<reference evidence="1" key="1">
    <citation type="journal article" date="2014" name="Int. J. Syst. Evol. Microbiol.">
        <title>Complete genome sequence of Corynebacterium casei LMG S-19264T (=DSM 44701T), isolated from a smear-ripened cheese.</title>
        <authorList>
            <consortium name="US DOE Joint Genome Institute (JGI-PGF)"/>
            <person name="Walter F."/>
            <person name="Albersmeier A."/>
            <person name="Kalinowski J."/>
            <person name="Ruckert C."/>
        </authorList>
    </citation>
    <scope>NUCLEOTIDE SEQUENCE</scope>
    <source>
        <strain evidence="1">JCM 19831</strain>
    </source>
</reference>
<organism evidence="1 2">
    <name type="scientific">Dactylosporangium sucinum</name>
    <dbReference type="NCBI Taxonomy" id="1424081"/>
    <lineage>
        <taxon>Bacteria</taxon>
        <taxon>Bacillati</taxon>
        <taxon>Actinomycetota</taxon>
        <taxon>Actinomycetes</taxon>
        <taxon>Micromonosporales</taxon>
        <taxon>Micromonosporaceae</taxon>
        <taxon>Dactylosporangium</taxon>
    </lineage>
</organism>
<dbReference type="AlphaFoldDB" id="A0A917UB21"/>
<sequence length="89" mass="9868">MLGHGQAVHAGQIDVEQRDVRLRPRDGGDGVVASLDGGDHSHIVFQLEDRRQRLAKQADIFRDHHSDHVHSSRGTAVRCTTGRIAELEI</sequence>
<dbReference type="Proteomes" id="UP000642070">
    <property type="component" value="Unassembled WGS sequence"/>
</dbReference>
<gene>
    <name evidence="1" type="ORF">GCM10007977_089720</name>
</gene>
<accession>A0A917UB21</accession>
<reference evidence="1" key="2">
    <citation type="submission" date="2020-09" db="EMBL/GenBank/DDBJ databases">
        <authorList>
            <person name="Sun Q."/>
            <person name="Ohkuma M."/>
        </authorList>
    </citation>
    <scope>NUCLEOTIDE SEQUENCE</scope>
    <source>
        <strain evidence="1">JCM 19831</strain>
    </source>
</reference>
<evidence type="ECO:0000313" key="2">
    <source>
        <dbReference type="Proteomes" id="UP000642070"/>
    </source>
</evidence>
<comment type="caution">
    <text evidence="1">The sequence shown here is derived from an EMBL/GenBank/DDBJ whole genome shotgun (WGS) entry which is preliminary data.</text>
</comment>
<protein>
    <submittedName>
        <fullName evidence="1">Uncharacterized protein</fullName>
    </submittedName>
</protein>
<evidence type="ECO:0000313" key="1">
    <source>
        <dbReference type="EMBL" id="GGM74254.1"/>
    </source>
</evidence>
<name>A0A917UB21_9ACTN</name>
<keyword evidence="2" id="KW-1185">Reference proteome</keyword>
<dbReference type="EMBL" id="BMPI01000068">
    <property type="protein sequence ID" value="GGM74254.1"/>
    <property type="molecule type" value="Genomic_DNA"/>
</dbReference>
<proteinExistence type="predicted"/>